<organism evidence="1">
    <name type="scientific">freshwater metagenome</name>
    <dbReference type="NCBI Taxonomy" id="449393"/>
    <lineage>
        <taxon>unclassified sequences</taxon>
        <taxon>metagenomes</taxon>
        <taxon>ecological metagenomes</taxon>
    </lineage>
</organism>
<gene>
    <name evidence="1" type="ORF">UFOPK1619_00206</name>
</gene>
<proteinExistence type="predicted"/>
<name>A0A6J6D4E5_9ZZZZ</name>
<accession>A0A6J6D4E5</accession>
<protein>
    <submittedName>
        <fullName evidence="1">Unannotated protein</fullName>
    </submittedName>
</protein>
<dbReference type="EMBL" id="CAEZTI010000022">
    <property type="protein sequence ID" value="CAB4558225.1"/>
    <property type="molecule type" value="Genomic_DNA"/>
</dbReference>
<sequence>MYCAIVNANEIPIAHTPSGGYGEHFPPLILGNCTEPLVDGAPDLRGIWKTVSATRGGEPVPSDDRLMSYTERIEQCGNRIVDCGGGTIADARADGTEENGVHDVSVFDYTTPIHIIASYEDGAFVLRPVGIPGIEVRRELDADGHMIWTRPDMGGIRVVLERVSPPK</sequence>
<evidence type="ECO:0000313" key="1">
    <source>
        <dbReference type="EMBL" id="CAB4558225.1"/>
    </source>
</evidence>
<dbReference type="AlphaFoldDB" id="A0A6J6D4E5"/>
<reference evidence="1" key="1">
    <citation type="submission" date="2020-05" db="EMBL/GenBank/DDBJ databases">
        <authorList>
            <person name="Chiriac C."/>
            <person name="Salcher M."/>
            <person name="Ghai R."/>
            <person name="Kavagutti S V."/>
        </authorList>
    </citation>
    <scope>NUCLEOTIDE SEQUENCE</scope>
</reference>